<feature type="transmembrane region" description="Helical" evidence="2">
    <location>
        <begin position="86"/>
        <end position="105"/>
    </location>
</feature>
<dbReference type="RefSeq" id="WP_141285099.1">
    <property type="nucleotide sequence ID" value="NZ_BAAAEW010000004.1"/>
</dbReference>
<sequence>MNTLSQRWPALVSRHAALPVQALFITCIFLSAFLLFLVQPIIAKQITPWFGGSAAVWTTALMFFQLLLLAGYLYSDLATRWLRPRTHAWVHVGLLVLAVVLLPIVPETALKPDPHKAPIGQVLWVLLATVGLPYFCLSTTGPLLQAWYSRLFPRQRVYRLFALSNLASLAALLAYPFVIEPFTGSLQQAQGWSLVFCLFALLCATSAWAAGRPKGQAAAASEMAGSGWSTASNLAPTWADFGLWLLLSMMGSMLLLAITSHITQNIAPVPFLWLLPLSLYLLSFILCFEGRGGYRRAWFTAPLILLLAAMAWCTNLPPRLVAIGWAVPLYAVGFFVCCMFCHGELSLRKPGPQYLTRFYLCLSLGGALGGLAVGALAPAVLDNYYELPLMLAAMSVLMLWLLRRYLTANKAAWVVLALAVASALLTASMAWVFHRQHAMGVVSQQRNFYAASQVVESRGGQGEAKRALFNGTILHGTQLRSEHGQRTPTTYYGTSSGVAEVMRYTAGRVGRHVGVIGLGVGTMAAWGQSGDDFRFYELNPHSQQIAERDFTYLKNSPAHHSVVLGDARLMLEAELAEGRRGDFDVLVVDAFSGDSIPVHLLTREALAIYRQHLRPGGIIAFHVSNLYLDLAPVVLRLAVDAGMQAVQLKSRPSQPETPSYWVLVTQDQAFVSQPALLARKLPLASVGNLAPWTDGHNNLFEALH</sequence>
<name>A0ABN1JNY1_9BURK</name>
<organism evidence="3 4">
    <name type="scientific">Ideonella azotifigens</name>
    <dbReference type="NCBI Taxonomy" id="513160"/>
    <lineage>
        <taxon>Bacteria</taxon>
        <taxon>Pseudomonadati</taxon>
        <taxon>Pseudomonadota</taxon>
        <taxon>Betaproteobacteria</taxon>
        <taxon>Burkholderiales</taxon>
        <taxon>Sphaerotilaceae</taxon>
        <taxon>Ideonella</taxon>
    </lineage>
</organism>
<keyword evidence="2" id="KW-0812">Transmembrane</keyword>
<dbReference type="PANTHER" id="PTHR43317:SF1">
    <property type="entry name" value="THERMOSPERMINE SYNTHASE ACAULIS5"/>
    <property type="match status" value="1"/>
</dbReference>
<reference evidence="3 4" key="1">
    <citation type="journal article" date="2019" name="Int. J. Syst. Evol. Microbiol.">
        <title>The Global Catalogue of Microorganisms (GCM) 10K type strain sequencing project: providing services to taxonomists for standard genome sequencing and annotation.</title>
        <authorList>
            <consortium name="The Broad Institute Genomics Platform"/>
            <consortium name="The Broad Institute Genome Sequencing Center for Infectious Disease"/>
            <person name="Wu L."/>
            <person name="Ma J."/>
        </authorList>
    </citation>
    <scope>NUCLEOTIDE SEQUENCE [LARGE SCALE GENOMIC DNA]</scope>
    <source>
        <strain evidence="3 4">JCM 15503</strain>
    </source>
</reference>
<feature type="transmembrane region" description="Helical" evidence="2">
    <location>
        <begin position="323"/>
        <end position="347"/>
    </location>
</feature>
<evidence type="ECO:0000313" key="4">
    <source>
        <dbReference type="Proteomes" id="UP001500279"/>
    </source>
</evidence>
<feature type="transmembrane region" description="Helical" evidence="2">
    <location>
        <begin position="117"/>
        <end position="137"/>
    </location>
</feature>
<feature type="transmembrane region" description="Helical" evidence="2">
    <location>
        <begin position="359"/>
        <end position="381"/>
    </location>
</feature>
<dbReference type="InterPro" id="IPR036259">
    <property type="entry name" value="MFS_trans_sf"/>
</dbReference>
<comment type="caution">
    <text evidence="3">The sequence shown here is derived from an EMBL/GenBank/DDBJ whole genome shotgun (WGS) entry which is preliminary data.</text>
</comment>
<proteinExistence type="predicted"/>
<protein>
    <submittedName>
        <fullName evidence="3">Fused MFS/spermidine synthase</fullName>
    </submittedName>
</protein>
<evidence type="ECO:0000313" key="3">
    <source>
        <dbReference type="EMBL" id="GAA0743741.1"/>
    </source>
</evidence>
<gene>
    <name evidence="3" type="ORF">GCM10009107_08560</name>
</gene>
<dbReference type="Gene3D" id="3.40.50.150">
    <property type="entry name" value="Vaccinia Virus protein VP39"/>
    <property type="match status" value="1"/>
</dbReference>
<feature type="transmembrane region" description="Helical" evidence="2">
    <location>
        <begin position="297"/>
        <end position="317"/>
    </location>
</feature>
<keyword evidence="4" id="KW-1185">Reference proteome</keyword>
<dbReference type="PANTHER" id="PTHR43317">
    <property type="entry name" value="THERMOSPERMINE SYNTHASE ACAULIS5"/>
    <property type="match status" value="1"/>
</dbReference>
<accession>A0ABN1JNY1</accession>
<evidence type="ECO:0000256" key="2">
    <source>
        <dbReference type="SAM" id="Phobius"/>
    </source>
</evidence>
<dbReference type="Proteomes" id="UP001500279">
    <property type="component" value="Unassembled WGS sequence"/>
</dbReference>
<dbReference type="NCBIfam" id="NF037959">
    <property type="entry name" value="MFS_SpdSyn"/>
    <property type="match status" value="1"/>
</dbReference>
<feature type="transmembrane region" description="Helical" evidence="2">
    <location>
        <begin position="413"/>
        <end position="433"/>
    </location>
</feature>
<dbReference type="EMBL" id="BAAAEW010000004">
    <property type="protein sequence ID" value="GAA0743741.1"/>
    <property type="molecule type" value="Genomic_DNA"/>
</dbReference>
<dbReference type="Gene3D" id="1.20.1250.20">
    <property type="entry name" value="MFS general substrate transporter like domains"/>
    <property type="match status" value="1"/>
</dbReference>
<keyword evidence="1" id="KW-0620">Polyamine biosynthesis</keyword>
<keyword evidence="2" id="KW-0472">Membrane</keyword>
<feature type="transmembrane region" description="Helical" evidence="2">
    <location>
        <begin position="271"/>
        <end position="288"/>
    </location>
</feature>
<feature type="transmembrane region" description="Helical" evidence="2">
    <location>
        <begin position="191"/>
        <end position="211"/>
    </location>
</feature>
<feature type="transmembrane region" description="Helical" evidence="2">
    <location>
        <begin position="20"/>
        <end position="42"/>
    </location>
</feature>
<keyword evidence="2" id="KW-1133">Transmembrane helix</keyword>
<feature type="transmembrane region" description="Helical" evidence="2">
    <location>
        <begin position="54"/>
        <end position="74"/>
    </location>
</feature>
<feature type="transmembrane region" description="Helical" evidence="2">
    <location>
        <begin position="157"/>
        <end position="179"/>
    </location>
</feature>
<dbReference type="CDD" id="cd02440">
    <property type="entry name" value="AdoMet_MTases"/>
    <property type="match status" value="1"/>
</dbReference>
<feature type="transmembrane region" description="Helical" evidence="2">
    <location>
        <begin position="241"/>
        <end position="259"/>
    </location>
</feature>
<feature type="transmembrane region" description="Helical" evidence="2">
    <location>
        <begin position="387"/>
        <end position="406"/>
    </location>
</feature>
<dbReference type="InterPro" id="IPR029063">
    <property type="entry name" value="SAM-dependent_MTases_sf"/>
</dbReference>
<dbReference type="SUPFAM" id="SSF53335">
    <property type="entry name" value="S-adenosyl-L-methionine-dependent methyltransferases"/>
    <property type="match status" value="1"/>
</dbReference>
<evidence type="ECO:0000256" key="1">
    <source>
        <dbReference type="ARBA" id="ARBA00023115"/>
    </source>
</evidence>
<dbReference type="SUPFAM" id="SSF103473">
    <property type="entry name" value="MFS general substrate transporter"/>
    <property type="match status" value="1"/>
</dbReference>